<dbReference type="PANTHER" id="PTHR10039">
    <property type="entry name" value="AMELOGENIN"/>
    <property type="match status" value="1"/>
</dbReference>
<proteinExistence type="predicted"/>
<feature type="domain" description="NACHT" evidence="4">
    <location>
        <begin position="276"/>
        <end position="423"/>
    </location>
</feature>
<name>A0A8H3CWU7_9AGAM</name>
<evidence type="ECO:0000259" key="4">
    <source>
        <dbReference type="PROSITE" id="PS50837"/>
    </source>
</evidence>
<evidence type="ECO:0000256" key="3">
    <source>
        <dbReference type="SAM" id="MobiDB-lite"/>
    </source>
</evidence>
<organism evidence="5 6">
    <name type="scientific">Rhizoctonia solani</name>
    <dbReference type="NCBI Taxonomy" id="456999"/>
    <lineage>
        <taxon>Eukaryota</taxon>
        <taxon>Fungi</taxon>
        <taxon>Dikarya</taxon>
        <taxon>Basidiomycota</taxon>
        <taxon>Agaricomycotina</taxon>
        <taxon>Agaricomycetes</taxon>
        <taxon>Cantharellales</taxon>
        <taxon>Ceratobasidiaceae</taxon>
        <taxon>Rhizoctonia</taxon>
    </lineage>
</organism>
<dbReference type="AlphaFoldDB" id="A0A8H3CWU7"/>
<protein>
    <recommendedName>
        <fullName evidence="4">NACHT domain-containing protein</fullName>
    </recommendedName>
</protein>
<dbReference type="PROSITE" id="PS50837">
    <property type="entry name" value="NACHT"/>
    <property type="match status" value="1"/>
</dbReference>
<dbReference type="SUPFAM" id="SSF52540">
    <property type="entry name" value="P-loop containing nucleoside triphosphate hydrolases"/>
    <property type="match status" value="1"/>
</dbReference>
<dbReference type="InterPro" id="IPR056884">
    <property type="entry name" value="NPHP3-like_N"/>
</dbReference>
<dbReference type="InterPro" id="IPR027417">
    <property type="entry name" value="P-loop_NTPase"/>
</dbReference>
<keyword evidence="1" id="KW-0677">Repeat</keyword>
<feature type="compositionally biased region" description="Polar residues" evidence="3">
    <location>
        <begin position="19"/>
        <end position="36"/>
    </location>
</feature>
<evidence type="ECO:0000256" key="1">
    <source>
        <dbReference type="ARBA" id="ARBA00022737"/>
    </source>
</evidence>
<feature type="coiled-coil region" evidence="2">
    <location>
        <begin position="125"/>
        <end position="175"/>
    </location>
</feature>
<sequence length="746" mass="83061">MSHQNLSSSREKRKKQQSIGTTDPDPSSTPNISTTSHPKRARLGPAPHPSTSTGTEPPAQTPTDNSSIGPVAQVKKGRIGWSMFKSWLGKLESGTNAVGPLRSAISELINCVELCEGSSEARKDYNELQTWLERLKNDLTAHESQSIGPVMTNSVKQLCADIEAELKNIEEQQARNTGRRLVDAIDTSEEIQGCYRRIAGNLERLTFNTNVNILEAINEQTAPKKESRLAKIYPAMSAIYNSAESDDIRRGNCTPGTREPQIEFLLEWARNPQAGRTCWINGMAGTGKTTIAYTVCSRLDKTFELGASFFCSRVIPECRQVKYIIPTIAYQLARFSLPFRCALVKVLESDPDAHTRALKVQYQKLMVEPLSKLEVKDSLPTCFIVVIDALDECENENSLDRILDLLLSPTNACSIKVLVSSRPEPEIYRRMMVRVEGQNNAKLVLHDLDADAVRSDISAYMKHELDDIPLDNAQWSGLLERCGVLFIYASSTCRYLNQAHNMGTLDEAVAAIIGSGSMPIESGDENAIDELYLTILTAAFSKSGMSQANKGRMGVILETVICAAEPMTLDVLTGVLGLGSSKQARGLLQPLRSVLNVNETTGLVTTLHASFPEFMLSQDRSKRFHCILGTRHVELAEACLQMIEAVEPKFNICGLRSSYMLDNEVENLNKRVSQAISPGLLYACRYWSSHICLGEYRDKLVDLVRNFFIARLLLWMEILNLTQCMRFGTSIVRDAGIWNELYLRMW</sequence>
<dbReference type="InterPro" id="IPR007111">
    <property type="entry name" value="NACHT_NTPase"/>
</dbReference>
<dbReference type="PANTHER" id="PTHR10039:SF17">
    <property type="entry name" value="FUNGAL STAND N-TERMINAL GOODBYE DOMAIN-CONTAINING PROTEIN-RELATED"/>
    <property type="match status" value="1"/>
</dbReference>
<evidence type="ECO:0000313" key="6">
    <source>
        <dbReference type="Proteomes" id="UP000663853"/>
    </source>
</evidence>
<dbReference type="Gene3D" id="3.40.50.300">
    <property type="entry name" value="P-loop containing nucleotide triphosphate hydrolases"/>
    <property type="match status" value="1"/>
</dbReference>
<evidence type="ECO:0000256" key="2">
    <source>
        <dbReference type="SAM" id="Coils"/>
    </source>
</evidence>
<dbReference type="Pfam" id="PF24883">
    <property type="entry name" value="NPHP3_N"/>
    <property type="match status" value="1"/>
</dbReference>
<gene>
    <name evidence="5" type="ORF">RDB_LOCUS116592</name>
</gene>
<reference evidence="5" key="1">
    <citation type="submission" date="2021-01" db="EMBL/GenBank/DDBJ databases">
        <authorList>
            <person name="Kaushik A."/>
        </authorList>
    </citation>
    <scope>NUCLEOTIDE SEQUENCE</scope>
    <source>
        <strain evidence="5">AG6-10EEA</strain>
    </source>
</reference>
<feature type="region of interest" description="Disordered" evidence="3">
    <location>
        <begin position="1"/>
        <end position="73"/>
    </location>
</feature>
<dbReference type="Proteomes" id="UP000663853">
    <property type="component" value="Unassembled WGS sequence"/>
</dbReference>
<keyword evidence="2" id="KW-0175">Coiled coil</keyword>
<evidence type="ECO:0000313" key="5">
    <source>
        <dbReference type="EMBL" id="CAE6503866.1"/>
    </source>
</evidence>
<accession>A0A8H3CWU7</accession>
<dbReference type="EMBL" id="CAJMXA010003571">
    <property type="protein sequence ID" value="CAE6503866.1"/>
    <property type="molecule type" value="Genomic_DNA"/>
</dbReference>
<comment type="caution">
    <text evidence="5">The sequence shown here is derived from an EMBL/GenBank/DDBJ whole genome shotgun (WGS) entry which is preliminary data.</text>
</comment>